<dbReference type="GO" id="GO:0005524">
    <property type="term" value="F:ATP binding"/>
    <property type="evidence" value="ECO:0007669"/>
    <property type="project" value="UniProtKB-KW"/>
</dbReference>
<dbReference type="PANTHER" id="PTHR22974">
    <property type="entry name" value="MIXED LINEAGE PROTEIN KINASE"/>
    <property type="match status" value="1"/>
</dbReference>
<evidence type="ECO:0000256" key="4">
    <source>
        <dbReference type="ARBA" id="ARBA00022777"/>
    </source>
</evidence>
<dbReference type="EMBL" id="KZ990801">
    <property type="protein sequence ID" value="RKP23644.1"/>
    <property type="molecule type" value="Genomic_DNA"/>
</dbReference>
<dbReference type="InterPro" id="IPR011009">
    <property type="entry name" value="Kinase-like_dom_sf"/>
</dbReference>
<proteinExistence type="predicted"/>
<keyword evidence="4" id="KW-0418">Kinase</keyword>
<dbReference type="Gene3D" id="1.10.510.10">
    <property type="entry name" value="Transferase(Phosphotransferase) domain 1"/>
    <property type="match status" value="1"/>
</dbReference>
<evidence type="ECO:0000256" key="1">
    <source>
        <dbReference type="ARBA" id="ARBA00022527"/>
    </source>
</evidence>
<name>A0A4P9YUW9_9FUNG</name>
<dbReference type="GO" id="GO:0007059">
    <property type="term" value="P:chromosome segregation"/>
    <property type="evidence" value="ECO:0007669"/>
    <property type="project" value="TreeGrafter"/>
</dbReference>
<accession>A0A4P9YUW9</accession>
<dbReference type="GO" id="GO:0034501">
    <property type="term" value="P:protein localization to kinetochore"/>
    <property type="evidence" value="ECO:0007669"/>
    <property type="project" value="TreeGrafter"/>
</dbReference>
<dbReference type="SUPFAM" id="SSF56112">
    <property type="entry name" value="Protein kinase-like (PK-like)"/>
    <property type="match status" value="1"/>
</dbReference>
<evidence type="ECO:0000256" key="5">
    <source>
        <dbReference type="ARBA" id="ARBA00022840"/>
    </source>
</evidence>
<dbReference type="OrthoDB" id="20524at2759"/>
<gene>
    <name evidence="6" type="ORF">SYNPS1DRAFT_30601</name>
</gene>
<organism evidence="6 7">
    <name type="scientific">Syncephalis pseudoplumigaleata</name>
    <dbReference type="NCBI Taxonomy" id="1712513"/>
    <lineage>
        <taxon>Eukaryota</taxon>
        <taxon>Fungi</taxon>
        <taxon>Fungi incertae sedis</taxon>
        <taxon>Zoopagomycota</taxon>
        <taxon>Zoopagomycotina</taxon>
        <taxon>Zoopagomycetes</taxon>
        <taxon>Zoopagales</taxon>
        <taxon>Piptocephalidaceae</taxon>
        <taxon>Syncephalis</taxon>
    </lineage>
</organism>
<reference evidence="7" key="1">
    <citation type="journal article" date="2018" name="Nat. Microbiol.">
        <title>Leveraging single-cell genomics to expand the fungal tree of life.</title>
        <authorList>
            <person name="Ahrendt S.R."/>
            <person name="Quandt C.A."/>
            <person name="Ciobanu D."/>
            <person name="Clum A."/>
            <person name="Salamov A."/>
            <person name="Andreopoulos B."/>
            <person name="Cheng J.F."/>
            <person name="Woyke T."/>
            <person name="Pelin A."/>
            <person name="Henrissat B."/>
            <person name="Reynolds N.K."/>
            <person name="Benny G.L."/>
            <person name="Smith M.E."/>
            <person name="James T.Y."/>
            <person name="Grigoriev I.V."/>
        </authorList>
    </citation>
    <scope>NUCLEOTIDE SEQUENCE [LARGE SCALE GENOMIC DNA]</scope>
    <source>
        <strain evidence="7">Benny S71-1</strain>
    </source>
</reference>
<dbReference type="GO" id="GO:0005634">
    <property type="term" value="C:nucleus"/>
    <property type="evidence" value="ECO:0007669"/>
    <property type="project" value="TreeGrafter"/>
</dbReference>
<protein>
    <recommendedName>
        <fullName evidence="8">Protein kinase domain-containing protein</fullName>
    </recommendedName>
</protein>
<keyword evidence="2" id="KW-0808">Transferase</keyword>
<dbReference type="GO" id="GO:0000776">
    <property type="term" value="C:kinetochore"/>
    <property type="evidence" value="ECO:0007669"/>
    <property type="project" value="TreeGrafter"/>
</dbReference>
<evidence type="ECO:0000256" key="2">
    <source>
        <dbReference type="ARBA" id="ARBA00022679"/>
    </source>
</evidence>
<dbReference type="AlphaFoldDB" id="A0A4P9YUW9"/>
<evidence type="ECO:0008006" key="8">
    <source>
        <dbReference type="Google" id="ProtNLM"/>
    </source>
</evidence>
<dbReference type="GO" id="GO:0004712">
    <property type="term" value="F:protein serine/threonine/tyrosine kinase activity"/>
    <property type="evidence" value="ECO:0007669"/>
    <property type="project" value="TreeGrafter"/>
</dbReference>
<dbReference type="Proteomes" id="UP000278143">
    <property type="component" value="Unassembled WGS sequence"/>
</dbReference>
<dbReference type="GO" id="GO:0033316">
    <property type="term" value="P:meiotic spindle assembly checkpoint signaling"/>
    <property type="evidence" value="ECO:0007669"/>
    <property type="project" value="TreeGrafter"/>
</dbReference>
<dbReference type="GO" id="GO:0007094">
    <property type="term" value="P:mitotic spindle assembly checkpoint signaling"/>
    <property type="evidence" value="ECO:0007669"/>
    <property type="project" value="TreeGrafter"/>
</dbReference>
<keyword evidence="7" id="KW-1185">Reference proteome</keyword>
<keyword evidence="1" id="KW-0723">Serine/threonine-protein kinase</keyword>
<evidence type="ECO:0000313" key="6">
    <source>
        <dbReference type="EMBL" id="RKP23644.1"/>
    </source>
</evidence>
<dbReference type="PANTHER" id="PTHR22974:SF21">
    <property type="entry name" value="DUAL SPECIFICITY PROTEIN KINASE TTK"/>
    <property type="match status" value="1"/>
</dbReference>
<evidence type="ECO:0000313" key="7">
    <source>
        <dbReference type="Proteomes" id="UP000278143"/>
    </source>
</evidence>
<evidence type="ECO:0000256" key="3">
    <source>
        <dbReference type="ARBA" id="ARBA00022741"/>
    </source>
</evidence>
<keyword evidence="3" id="KW-0547">Nucleotide-binding</keyword>
<dbReference type="GO" id="GO:0004674">
    <property type="term" value="F:protein serine/threonine kinase activity"/>
    <property type="evidence" value="ECO:0007669"/>
    <property type="project" value="UniProtKB-KW"/>
</dbReference>
<sequence length="180" mass="19824">MIYGHTPFSHLGMLQKIQCIQDPHYEIAYPTSIAPIAPGQDAFTVDPEFIRVLKSCLIRDPKGRATIPQLLADPILHRQGASQAAKPVYPPLTPSLMSSIVKKVVEYGKRHPNRLNSPQGVDELSQASRTINTYCHCVLMIMLLLGLLRAFMQEYQRTLAANATSSSSTSSSASGHPPYH</sequence>
<keyword evidence="5" id="KW-0067">ATP-binding</keyword>